<dbReference type="RefSeq" id="WP_022713699.1">
    <property type="nucleotide sequence ID" value="NZ_JACIFX010000001.1"/>
</dbReference>
<evidence type="ECO:0008006" key="3">
    <source>
        <dbReference type="Google" id="ProtNLM"/>
    </source>
</evidence>
<evidence type="ECO:0000313" key="2">
    <source>
        <dbReference type="Proteomes" id="UP000551353"/>
    </source>
</evidence>
<evidence type="ECO:0000313" key="1">
    <source>
        <dbReference type="EMBL" id="MBB4226970.1"/>
    </source>
</evidence>
<gene>
    <name evidence="1" type="ORF">GGD56_000790</name>
</gene>
<organism evidence="1 2">
    <name type="scientific">Rhizobium mongolense</name>
    <dbReference type="NCBI Taxonomy" id="57676"/>
    <lineage>
        <taxon>Bacteria</taxon>
        <taxon>Pseudomonadati</taxon>
        <taxon>Pseudomonadota</taxon>
        <taxon>Alphaproteobacteria</taxon>
        <taxon>Hyphomicrobiales</taxon>
        <taxon>Rhizobiaceae</taxon>
        <taxon>Rhizobium/Agrobacterium group</taxon>
        <taxon>Rhizobium</taxon>
    </lineage>
</organism>
<name>A0ABR6IGU4_9HYPH</name>
<keyword evidence="2" id="KW-1185">Reference proteome</keyword>
<sequence length="78" mass="8717">MIETEVVRADTFYIDRSSASWSPSIRHGYAPSGVYFHKIGQTRLAKNLFSCLRRLRVRAPVACLTAIVFDGVEIAAMV</sequence>
<comment type="caution">
    <text evidence="1">The sequence shown here is derived from an EMBL/GenBank/DDBJ whole genome shotgun (WGS) entry which is preliminary data.</text>
</comment>
<dbReference type="EMBL" id="JACIFX010000001">
    <property type="protein sequence ID" value="MBB4226970.1"/>
    <property type="molecule type" value="Genomic_DNA"/>
</dbReference>
<proteinExistence type="predicted"/>
<dbReference type="Proteomes" id="UP000551353">
    <property type="component" value="Unassembled WGS sequence"/>
</dbReference>
<reference evidence="1 2" key="1">
    <citation type="submission" date="2020-08" db="EMBL/GenBank/DDBJ databases">
        <title>Genomic Encyclopedia of Type Strains, Phase IV (KMG-V): Genome sequencing to study the core and pangenomes of soil and plant-associated prokaryotes.</title>
        <authorList>
            <person name="Whitman W."/>
        </authorList>
    </citation>
    <scope>NUCLEOTIDE SEQUENCE [LARGE SCALE GENOMIC DNA]</scope>
    <source>
        <strain evidence="1 2">SEMIA 4087</strain>
    </source>
</reference>
<accession>A0ABR6IGU4</accession>
<protein>
    <recommendedName>
        <fullName evidence="3">Transposase</fullName>
    </recommendedName>
</protein>